<evidence type="ECO:0000313" key="12">
    <source>
        <dbReference type="EMBL" id="CAH2301945.1"/>
    </source>
</evidence>
<evidence type="ECO:0000256" key="3">
    <source>
        <dbReference type="ARBA" id="ARBA00022448"/>
    </source>
</evidence>
<dbReference type="Pfam" id="PF04901">
    <property type="entry name" value="RAMP"/>
    <property type="match status" value="1"/>
</dbReference>
<accession>A0AAD1WER1</accession>
<proteinExistence type="inferred from homology"/>
<dbReference type="InterPro" id="IPR006985">
    <property type="entry name" value="RAMP"/>
</dbReference>
<evidence type="ECO:0000256" key="4">
    <source>
        <dbReference type="ARBA" id="ARBA00022475"/>
    </source>
</evidence>
<keyword evidence="6" id="KW-0732">Signal</keyword>
<dbReference type="GO" id="GO:0032870">
    <property type="term" value="P:cellular response to hormone stimulus"/>
    <property type="evidence" value="ECO:0007669"/>
    <property type="project" value="TreeGrafter"/>
</dbReference>
<keyword evidence="7 11" id="KW-1133">Transmembrane helix</keyword>
<keyword evidence="9" id="KW-1015">Disulfide bond</keyword>
<evidence type="ECO:0000313" key="13">
    <source>
        <dbReference type="Proteomes" id="UP001295444"/>
    </source>
</evidence>
<comment type="similarity">
    <text evidence="2">Belongs to the RAMP family.</text>
</comment>
<dbReference type="GO" id="GO:0031623">
    <property type="term" value="P:receptor internalization"/>
    <property type="evidence" value="ECO:0007669"/>
    <property type="project" value="TreeGrafter"/>
</dbReference>
<feature type="transmembrane region" description="Helical" evidence="11">
    <location>
        <begin position="12"/>
        <end position="32"/>
    </location>
</feature>
<keyword evidence="8 11" id="KW-0472">Membrane</keyword>
<evidence type="ECO:0000256" key="5">
    <source>
        <dbReference type="ARBA" id="ARBA00022692"/>
    </source>
</evidence>
<evidence type="ECO:0000256" key="10">
    <source>
        <dbReference type="ARBA" id="ARBA00023170"/>
    </source>
</evidence>
<name>A0AAD1WER1_PELCU</name>
<dbReference type="GO" id="GO:0008277">
    <property type="term" value="P:regulation of G protein-coupled receptor signaling pathway"/>
    <property type="evidence" value="ECO:0007669"/>
    <property type="project" value="InterPro"/>
</dbReference>
<dbReference type="GO" id="GO:0006886">
    <property type="term" value="P:intracellular protein transport"/>
    <property type="evidence" value="ECO:0007669"/>
    <property type="project" value="InterPro"/>
</dbReference>
<dbReference type="GO" id="GO:0005886">
    <property type="term" value="C:plasma membrane"/>
    <property type="evidence" value="ECO:0007669"/>
    <property type="project" value="UniProtKB-SubCell"/>
</dbReference>
<dbReference type="InterPro" id="IPR038126">
    <property type="entry name" value="RAMP_sf"/>
</dbReference>
<dbReference type="GO" id="GO:0072659">
    <property type="term" value="P:protein localization to plasma membrane"/>
    <property type="evidence" value="ECO:0007669"/>
    <property type="project" value="TreeGrafter"/>
</dbReference>
<feature type="transmembrane region" description="Helical" evidence="11">
    <location>
        <begin position="145"/>
        <end position="166"/>
    </location>
</feature>
<evidence type="ECO:0000256" key="11">
    <source>
        <dbReference type="SAM" id="Phobius"/>
    </source>
</evidence>
<evidence type="ECO:0000256" key="9">
    <source>
        <dbReference type="ARBA" id="ARBA00023157"/>
    </source>
</evidence>
<evidence type="ECO:0000256" key="2">
    <source>
        <dbReference type="ARBA" id="ARBA00007087"/>
    </source>
</evidence>
<dbReference type="AlphaFoldDB" id="A0AAD1WER1"/>
<keyword evidence="5 11" id="KW-0812">Transmembrane</keyword>
<dbReference type="GO" id="GO:0001525">
    <property type="term" value="P:angiogenesis"/>
    <property type="evidence" value="ECO:0007669"/>
    <property type="project" value="TreeGrafter"/>
</dbReference>
<dbReference type="GO" id="GO:0007186">
    <property type="term" value="P:G protein-coupled receptor signaling pathway"/>
    <property type="evidence" value="ECO:0007669"/>
    <property type="project" value="TreeGrafter"/>
</dbReference>
<dbReference type="Gene3D" id="1.10.150.510">
    <property type="entry name" value="Receptor activity modifying family"/>
    <property type="match status" value="1"/>
</dbReference>
<keyword evidence="10 12" id="KW-0675">Receptor</keyword>
<protein>
    <submittedName>
        <fullName evidence="12">Receptor activity-modifying 2</fullName>
    </submittedName>
</protein>
<dbReference type="EMBL" id="OW240917">
    <property type="protein sequence ID" value="CAH2301945.1"/>
    <property type="molecule type" value="Genomic_DNA"/>
</dbReference>
<dbReference type="PROSITE" id="PS51257">
    <property type="entry name" value="PROKAR_LIPOPROTEIN"/>
    <property type="match status" value="1"/>
</dbReference>
<dbReference type="GO" id="GO:0015026">
    <property type="term" value="F:coreceptor activity"/>
    <property type="evidence" value="ECO:0007669"/>
    <property type="project" value="InterPro"/>
</dbReference>
<dbReference type="GO" id="GO:0043235">
    <property type="term" value="C:receptor complex"/>
    <property type="evidence" value="ECO:0007669"/>
    <property type="project" value="TreeGrafter"/>
</dbReference>
<evidence type="ECO:0000256" key="6">
    <source>
        <dbReference type="ARBA" id="ARBA00022729"/>
    </source>
</evidence>
<evidence type="ECO:0000256" key="7">
    <source>
        <dbReference type="ARBA" id="ARBA00022989"/>
    </source>
</evidence>
<sequence length="175" mass="19976">MARTNPRMGYRILSMVTNTMILFIWASCSVTAQKNATVSPVTTSNSTDIFNSSAKTREFYVENAEFCWRHYVLMMSKVESGKQCEWQEVNRPYSLLRDCLESLADTLRFAFPNEIAHDYIMMGHLNYFVNCSSIFQELVDPPEHILLALIFAPISIIPFLVTLVVCKSKTSEPQA</sequence>
<organism evidence="12 13">
    <name type="scientific">Pelobates cultripes</name>
    <name type="common">Western spadefoot toad</name>
    <dbReference type="NCBI Taxonomy" id="61616"/>
    <lineage>
        <taxon>Eukaryota</taxon>
        <taxon>Metazoa</taxon>
        <taxon>Chordata</taxon>
        <taxon>Craniata</taxon>
        <taxon>Vertebrata</taxon>
        <taxon>Euteleostomi</taxon>
        <taxon>Amphibia</taxon>
        <taxon>Batrachia</taxon>
        <taxon>Anura</taxon>
        <taxon>Pelobatoidea</taxon>
        <taxon>Pelobatidae</taxon>
        <taxon>Pelobates</taxon>
    </lineage>
</organism>
<gene>
    <name evidence="12" type="ORF">PECUL_23A026103</name>
</gene>
<dbReference type="PANTHER" id="PTHR14076">
    <property type="entry name" value="RECEPTOR ACTIVITY MODIFYING PROTEIN RAMP"/>
    <property type="match status" value="1"/>
</dbReference>
<keyword evidence="4" id="KW-1003">Cell membrane</keyword>
<reference evidence="12" key="1">
    <citation type="submission" date="2022-03" db="EMBL/GenBank/DDBJ databases">
        <authorList>
            <person name="Alioto T."/>
            <person name="Alioto T."/>
            <person name="Gomez Garrido J."/>
        </authorList>
    </citation>
    <scope>NUCLEOTIDE SEQUENCE</scope>
</reference>
<keyword evidence="13" id="KW-1185">Reference proteome</keyword>
<evidence type="ECO:0000256" key="1">
    <source>
        <dbReference type="ARBA" id="ARBA00004251"/>
    </source>
</evidence>
<dbReference type="PANTHER" id="PTHR14076:SF9">
    <property type="entry name" value="RECEPTOR ACTIVITY-MODIFYING PROTEIN 2"/>
    <property type="match status" value="1"/>
</dbReference>
<comment type="subcellular location">
    <subcellularLocation>
        <location evidence="1">Cell membrane</location>
        <topology evidence="1">Single-pass type I membrane protein</topology>
    </subcellularLocation>
</comment>
<evidence type="ECO:0000256" key="8">
    <source>
        <dbReference type="ARBA" id="ARBA00023136"/>
    </source>
</evidence>
<keyword evidence="3" id="KW-0813">Transport</keyword>
<dbReference type="GO" id="GO:0009986">
    <property type="term" value="C:cell surface"/>
    <property type="evidence" value="ECO:0007669"/>
    <property type="project" value="TreeGrafter"/>
</dbReference>
<dbReference type="Proteomes" id="UP001295444">
    <property type="component" value="Chromosome 06"/>
</dbReference>
<dbReference type="GO" id="GO:0006816">
    <property type="term" value="P:calcium ion transport"/>
    <property type="evidence" value="ECO:0007669"/>
    <property type="project" value="TreeGrafter"/>
</dbReference>